<dbReference type="Proteomes" id="UP000660262">
    <property type="component" value="Unassembled WGS sequence"/>
</dbReference>
<comment type="caution">
    <text evidence="1">The sequence shown here is derived from an EMBL/GenBank/DDBJ whole genome shotgun (WGS) entry which is preliminary data.</text>
</comment>
<dbReference type="AlphaFoldDB" id="A0A830HVD2"/>
<evidence type="ECO:0000313" key="2">
    <source>
        <dbReference type="Proteomes" id="UP000660262"/>
    </source>
</evidence>
<keyword evidence="2" id="KW-1185">Reference proteome</keyword>
<proteinExistence type="predicted"/>
<evidence type="ECO:0000313" key="1">
    <source>
        <dbReference type="EMBL" id="GHP08849.1"/>
    </source>
</evidence>
<sequence>MANVQGRDLETTRQLRAVFDLVRGYKDVMSEADVRHALRLLGLSTVDDTALAPATDWTAFLQIAREQMLVTPDSDADDDDDIDVDEEGLGADSGAALTAACARAWEAMAASVPLLPPSVEGGKPRAGPEHVKSFLAALGDGLTDTQASLVAERLDTSLLEGTFTQKDLFLYLSDAHRKSRKRFFNAAP</sequence>
<dbReference type="EMBL" id="BNJQ01000022">
    <property type="protein sequence ID" value="GHP08849.1"/>
    <property type="molecule type" value="Genomic_DNA"/>
</dbReference>
<organism evidence="1 2">
    <name type="scientific">Pycnococcus provasolii</name>
    <dbReference type="NCBI Taxonomy" id="41880"/>
    <lineage>
        <taxon>Eukaryota</taxon>
        <taxon>Viridiplantae</taxon>
        <taxon>Chlorophyta</taxon>
        <taxon>Pseudoscourfieldiophyceae</taxon>
        <taxon>Pseudoscourfieldiales</taxon>
        <taxon>Pycnococcaceae</taxon>
        <taxon>Pycnococcus</taxon>
    </lineage>
</organism>
<reference evidence="1" key="1">
    <citation type="submission" date="2020-10" db="EMBL/GenBank/DDBJ databases">
        <title>Unveiling of a novel bifunctional photoreceptor, Dualchrome1, isolated from a cosmopolitan green alga.</title>
        <authorList>
            <person name="Suzuki S."/>
            <person name="Kawachi M."/>
        </authorList>
    </citation>
    <scope>NUCLEOTIDE SEQUENCE</scope>
    <source>
        <strain evidence="1">NIES 2893</strain>
    </source>
</reference>
<gene>
    <name evidence="1" type="ORF">PPROV_000758600</name>
</gene>
<name>A0A830HVD2_9CHLO</name>
<accession>A0A830HVD2</accession>
<protein>
    <submittedName>
        <fullName evidence="1">Uncharacterized protein</fullName>
    </submittedName>
</protein>